<dbReference type="Gene3D" id="3.40.50.510">
    <property type="entry name" value="Phosphotransferase system, mannose-type IIA component"/>
    <property type="match status" value="1"/>
</dbReference>
<keyword evidence="3" id="KW-0963">Cytoplasm</keyword>
<dbReference type="GO" id="GO:0009401">
    <property type="term" value="P:phosphoenolpyruvate-dependent sugar phosphotransferase system"/>
    <property type="evidence" value="ECO:0007669"/>
    <property type="project" value="UniProtKB-KW"/>
</dbReference>
<evidence type="ECO:0000313" key="10">
    <source>
        <dbReference type="Proteomes" id="UP000430272"/>
    </source>
</evidence>
<organism evidence="9 10">
    <name type="scientific">Qipengyuania pelagi</name>
    <dbReference type="NCBI Taxonomy" id="994320"/>
    <lineage>
        <taxon>Bacteria</taxon>
        <taxon>Pseudomonadati</taxon>
        <taxon>Pseudomonadota</taxon>
        <taxon>Alphaproteobacteria</taxon>
        <taxon>Sphingomonadales</taxon>
        <taxon>Erythrobacteraceae</taxon>
        <taxon>Qipengyuania</taxon>
    </lineage>
</organism>
<name>A0A844Y962_9SPHN</name>
<keyword evidence="6" id="KW-0598">Phosphotransferase system</keyword>
<keyword evidence="5" id="KW-0808">Transferase</keyword>
<keyword evidence="10" id="KW-1185">Reference proteome</keyword>
<dbReference type="CDD" id="cd00006">
    <property type="entry name" value="PTS_IIA_man"/>
    <property type="match status" value="1"/>
</dbReference>
<evidence type="ECO:0000256" key="1">
    <source>
        <dbReference type="ARBA" id="ARBA00004496"/>
    </source>
</evidence>
<feature type="domain" description="PTS EIIA type-4" evidence="8">
    <location>
        <begin position="1"/>
        <end position="123"/>
    </location>
</feature>
<dbReference type="PANTHER" id="PTHR33799">
    <property type="entry name" value="PTS PERMEASE-RELATED-RELATED"/>
    <property type="match status" value="1"/>
</dbReference>
<evidence type="ECO:0000256" key="4">
    <source>
        <dbReference type="ARBA" id="ARBA00022597"/>
    </source>
</evidence>
<dbReference type="GO" id="GO:0005737">
    <property type="term" value="C:cytoplasm"/>
    <property type="evidence" value="ECO:0007669"/>
    <property type="project" value="UniProtKB-SubCell"/>
</dbReference>
<dbReference type="EMBL" id="WTYD01000001">
    <property type="protein sequence ID" value="MXO53937.1"/>
    <property type="molecule type" value="Genomic_DNA"/>
</dbReference>
<dbReference type="Proteomes" id="UP000430272">
    <property type="component" value="Unassembled WGS sequence"/>
</dbReference>
<dbReference type="GO" id="GO:0016020">
    <property type="term" value="C:membrane"/>
    <property type="evidence" value="ECO:0007669"/>
    <property type="project" value="InterPro"/>
</dbReference>
<dbReference type="InterPro" id="IPR004701">
    <property type="entry name" value="PTS_EIIA_man-typ"/>
</dbReference>
<dbReference type="PANTHER" id="PTHR33799:SF1">
    <property type="entry name" value="PTS SYSTEM MANNOSE-SPECIFIC EIIAB COMPONENT-RELATED"/>
    <property type="match status" value="1"/>
</dbReference>
<dbReference type="InterPro" id="IPR036662">
    <property type="entry name" value="PTS_EIIA_man-typ_sf"/>
</dbReference>
<evidence type="ECO:0000256" key="3">
    <source>
        <dbReference type="ARBA" id="ARBA00022490"/>
    </source>
</evidence>
<dbReference type="GO" id="GO:0016301">
    <property type="term" value="F:kinase activity"/>
    <property type="evidence" value="ECO:0007669"/>
    <property type="project" value="UniProtKB-KW"/>
</dbReference>
<dbReference type="Pfam" id="PF03610">
    <property type="entry name" value="EIIA-man"/>
    <property type="match status" value="1"/>
</dbReference>
<keyword evidence="2" id="KW-0813">Transport</keyword>
<evidence type="ECO:0000256" key="7">
    <source>
        <dbReference type="ARBA" id="ARBA00022777"/>
    </source>
</evidence>
<evidence type="ECO:0000259" key="8">
    <source>
        <dbReference type="PROSITE" id="PS51096"/>
    </source>
</evidence>
<dbReference type="RefSeq" id="WP_160660735.1">
    <property type="nucleotide sequence ID" value="NZ_BAABDV010000001.1"/>
</dbReference>
<dbReference type="OrthoDB" id="9794368at2"/>
<dbReference type="AlphaFoldDB" id="A0A844Y962"/>
<evidence type="ECO:0000256" key="5">
    <source>
        <dbReference type="ARBA" id="ARBA00022679"/>
    </source>
</evidence>
<dbReference type="InterPro" id="IPR033887">
    <property type="entry name" value="PTS_IIA_man"/>
</dbReference>
<dbReference type="SUPFAM" id="SSF53062">
    <property type="entry name" value="PTS system fructose IIA component-like"/>
    <property type="match status" value="1"/>
</dbReference>
<proteinExistence type="predicted"/>
<gene>
    <name evidence="9" type="ORF">GRI47_07935</name>
</gene>
<evidence type="ECO:0000313" key="9">
    <source>
        <dbReference type="EMBL" id="MXO53937.1"/>
    </source>
</evidence>
<evidence type="ECO:0000256" key="6">
    <source>
        <dbReference type="ARBA" id="ARBA00022683"/>
    </source>
</evidence>
<sequence>MIGMILVTHGNLAEHFIEAMEHVVGEQDRVATVCIGPSDDMELRRREIAEAITRTDEGDGVIILTDLFGGTPSNLAISLLDAGRVEVIAGINLPMLIRLAGARKTLGVTDAVHAAREAGRNYITVASEFLGQHEAPPEAERKQAR</sequence>
<evidence type="ECO:0000256" key="2">
    <source>
        <dbReference type="ARBA" id="ARBA00022448"/>
    </source>
</evidence>
<accession>A0A844Y962</accession>
<dbReference type="PROSITE" id="PS51096">
    <property type="entry name" value="PTS_EIIA_TYPE_4"/>
    <property type="match status" value="1"/>
</dbReference>
<reference evidence="9 10" key="1">
    <citation type="submission" date="2019-12" db="EMBL/GenBank/DDBJ databases">
        <title>Genomic-based taxomic classification of the family Erythrobacteraceae.</title>
        <authorList>
            <person name="Xu L."/>
        </authorList>
    </citation>
    <scope>NUCLEOTIDE SEQUENCE [LARGE SCALE GENOMIC DNA]</scope>
    <source>
        <strain evidence="9 10">JCM 17468</strain>
    </source>
</reference>
<protein>
    <submittedName>
        <fullName evidence="9">PTS fructose transporter subunit IIA</fullName>
    </submittedName>
</protein>
<keyword evidence="4" id="KW-0762">Sugar transport</keyword>
<comment type="caution">
    <text evidence="9">The sequence shown here is derived from an EMBL/GenBank/DDBJ whole genome shotgun (WGS) entry which is preliminary data.</text>
</comment>
<comment type="subcellular location">
    <subcellularLocation>
        <location evidence="1">Cytoplasm</location>
    </subcellularLocation>
</comment>
<keyword evidence="7" id="KW-0418">Kinase</keyword>
<dbReference type="InterPro" id="IPR051471">
    <property type="entry name" value="Bacterial_PTS_sugar_comp"/>
</dbReference>